<evidence type="ECO:0000313" key="2">
    <source>
        <dbReference type="EMBL" id="HDX31236.1"/>
    </source>
</evidence>
<feature type="transmembrane region" description="Helical" evidence="1">
    <location>
        <begin position="590"/>
        <end position="612"/>
    </location>
</feature>
<dbReference type="PANTHER" id="PTHR10790">
    <property type="entry name" value="TPR-DOMAIN CONTAINING PROTEIN"/>
    <property type="match status" value="1"/>
</dbReference>
<comment type="caution">
    <text evidence="2">The sequence shown here is derived from an EMBL/GenBank/DDBJ whole genome shotgun (WGS) entry which is preliminary data.</text>
</comment>
<feature type="transmembrane region" description="Helical" evidence="1">
    <location>
        <begin position="213"/>
        <end position="233"/>
    </location>
</feature>
<feature type="transmembrane region" description="Helical" evidence="1">
    <location>
        <begin position="352"/>
        <end position="373"/>
    </location>
</feature>
<sequence>MALVGQFFAVYLVVQVMAAAALPLALRFFAALPDRGYAFSRLLGILLTGYCFWIAYSLGLLRNDIGGAWLALIGVAIISVVAGRRKPGALTFSALPPLRYILLFELLFLGAFTAWAWVRAHDPAADHTEQPMDLMFMHSIRASLTYPPHDAWLAGYPISYYYFGYWLMNMVGLMAGQSAAVAYNLSQAVWFGLLLSGAFGIGYNLVAAAGRRLGAALGGGFVATLLVGLSANLQGLLEWLHANGVDVSWLAAWLKVRGFPENAEVTRQWFISYGWWWWRSSRVLADVSLRGDHIEVIDEFPAFSYILGDNHPHVAAMPFAMLAVAAALAIFLQNSSPSFSSESRAKLNFAPFFPLGWGGFLLVAVITGSLLFLNTWDYPPYWLLTTFSIAVGIVRAKNFLPLLPPLLQTTIAGLALFVAALLLYLPYLLTAQSQIGGLIPNLFHPTRFSQYVAMFATPLLTLTALLALGWSVFRPRLKVVMICLALTLGAPALLLALIAWAATSTEGGRALLENVALPDGASSYLPFIVERWAGQPFTFLIVGAMTAIALALLWTGIQRTVGAKNFLPQPFSLQQGALDSTPGVAAPTPLLFVLALAAIGLGLTFTPEVVYLRDNFGWRMNTIFKFYYQAWLLFGLAGAFTIVDTMSHWRGWRIAPATLSLVALVLALSSTIYLIAGAYSKTQGFSRPPTFDASAYLASVAPAEYGAVEWVRANTLPTDIVVEGKGRSYGADTNRISTMTGRPTLLGWDGHESQWRGRAYGRMAAGRPEALQAIYGGSSPDEVLRLLRTFGASYLYVGPSERAQYGLSPAVERALYARLELVYEDGASPDTMVRIYRVP</sequence>
<protein>
    <recommendedName>
        <fullName evidence="3">YYY membrane protein</fullName>
    </recommendedName>
</protein>
<dbReference type="PANTHER" id="PTHR10790:SF51">
    <property type="entry name" value="TETRATRICOPEPTIDE REPEAT PROTEIN"/>
    <property type="match status" value="1"/>
</dbReference>
<keyword evidence="1" id="KW-1133">Transmembrane helix</keyword>
<dbReference type="Pfam" id="PF10060">
    <property type="entry name" value="DUF2298"/>
    <property type="match status" value="1"/>
</dbReference>
<feature type="transmembrane region" description="Helical" evidence="1">
    <location>
        <begin position="537"/>
        <end position="557"/>
    </location>
</feature>
<feature type="transmembrane region" description="Helical" evidence="1">
    <location>
        <begin position="42"/>
        <end position="61"/>
    </location>
</feature>
<name>A0A7C1FGL1_9CHLR</name>
<feature type="transmembrane region" description="Helical" evidence="1">
    <location>
        <begin position="314"/>
        <end position="332"/>
    </location>
</feature>
<dbReference type="AlphaFoldDB" id="A0A7C1FGL1"/>
<accession>A0A7C1FGL1</accession>
<feature type="transmembrane region" description="Helical" evidence="1">
    <location>
        <begin position="97"/>
        <end position="118"/>
    </location>
</feature>
<organism evidence="2">
    <name type="scientific">Caldilinea aerophila</name>
    <dbReference type="NCBI Taxonomy" id="133453"/>
    <lineage>
        <taxon>Bacteria</taxon>
        <taxon>Bacillati</taxon>
        <taxon>Chloroflexota</taxon>
        <taxon>Caldilineae</taxon>
        <taxon>Caldilineales</taxon>
        <taxon>Caldilineaceae</taxon>
        <taxon>Caldilinea</taxon>
    </lineage>
</organism>
<dbReference type="NCBIfam" id="TIGR03662">
    <property type="entry name" value="Chlor_Arch_YYY"/>
    <property type="match status" value="1"/>
</dbReference>
<proteinExistence type="predicted"/>
<gene>
    <name evidence="2" type="ORF">ENQ20_07040</name>
</gene>
<dbReference type="InterPro" id="IPR018746">
    <property type="entry name" value="DUF2298"/>
</dbReference>
<dbReference type="EMBL" id="DSMG01000077">
    <property type="protein sequence ID" value="HDX31236.1"/>
    <property type="molecule type" value="Genomic_DNA"/>
</dbReference>
<feature type="transmembrane region" description="Helical" evidence="1">
    <location>
        <begin position="624"/>
        <end position="642"/>
    </location>
</feature>
<feature type="transmembrane region" description="Helical" evidence="1">
    <location>
        <begin position="158"/>
        <end position="176"/>
    </location>
</feature>
<feature type="transmembrane region" description="Helical" evidence="1">
    <location>
        <begin position="451"/>
        <end position="473"/>
    </location>
</feature>
<feature type="transmembrane region" description="Helical" evidence="1">
    <location>
        <begin position="479"/>
        <end position="502"/>
    </location>
</feature>
<feature type="transmembrane region" description="Helical" evidence="1">
    <location>
        <begin position="380"/>
        <end position="400"/>
    </location>
</feature>
<feature type="transmembrane region" description="Helical" evidence="1">
    <location>
        <begin position="6"/>
        <end position="30"/>
    </location>
</feature>
<feature type="transmembrane region" description="Helical" evidence="1">
    <location>
        <begin position="67"/>
        <end position="85"/>
    </location>
</feature>
<evidence type="ECO:0008006" key="3">
    <source>
        <dbReference type="Google" id="ProtNLM"/>
    </source>
</evidence>
<feature type="transmembrane region" description="Helical" evidence="1">
    <location>
        <begin position="188"/>
        <end position="207"/>
    </location>
</feature>
<keyword evidence="1" id="KW-0472">Membrane</keyword>
<evidence type="ECO:0000256" key="1">
    <source>
        <dbReference type="SAM" id="Phobius"/>
    </source>
</evidence>
<feature type="transmembrane region" description="Helical" evidence="1">
    <location>
        <begin position="654"/>
        <end position="676"/>
    </location>
</feature>
<keyword evidence="1" id="KW-0812">Transmembrane</keyword>
<feature type="transmembrane region" description="Helical" evidence="1">
    <location>
        <begin position="406"/>
        <end position="430"/>
    </location>
</feature>
<reference evidence="2" key="1">
    <citation type="journal article" date="2020" name="mSystems">
        <title>Genome- and Community-Level Interaction Insights into Carbon Utilization and Element Cycling Functions of Hydrothermarchaeota in Hydrothermal Sediment.</title>
        <authorList>
            <person name="Zhou Z."/>
            <person name="Liu Y."/>
            <person name="Xu W."/>
            <person name="Pan J."/>
            <person name="Luo Z.H."/>
            <person name="Li M."/>
        </authorList>
    </citation>
    <scope>NUCLEOTIDE SEQUENCE [LARGE SCALE GENOMIC DNA]</scope>
    <source>
        <strain evidence="2">SpSt-289</strain>
    </source>
</reference>